<feature type="transmembrane region" description="Helical" evidence="6">
    <location>
        <begin position="110"/>
        <end position="135"/>
    </location>
</feature>
<dbReference type="InterPro" id="IPR018499">
    <property type="entry name" value="Tetraspanin/Peripherin"/>
</dbReference>
<keyword evidence="4 6" id="KW-1133">Transmembrane helix</keyword>
<comment type="subcellular location">
    <subcellularLocation>
        <location evidence="1 6">Membrane</location>
        <topology evidence="1 6">Multi-pass membrane protein</topology>
    </subcellularLocation>
</comment>
<dbReference type="InterPro" id="IPR008952">
    <property type="entry name" value="Tetraspanin_EC2_sf"/>
</dbReference>
<dbReference type="PIRSF" id="PIRSF002419">
    <property type="entry name" value="Tetraspanin"/>
    <property type="match status" value="1"/>
</dbReference>
<keyword evidence="5 6" id="KW-0472">Membrane</keyword>
<evidence type="ECO:0000256" key="1">
    <source>
        <dbReference type="ARBA" id="ARBA00004141"/>
    </source>
</evidence>
<keyword evidence="3 6" id="KW-0812">Transmembrane</keyword>
<dbReference type="PRINTS" id="PR00259">
    <property type="entry name" value="TMFOUR"/>
</dbReference>
<dbReference type="WBParaSite" id="TMUE_2000006881.2">
    <property type="protein sequence ID" value="TMUE_2000006881.2"/>
    <property type="gene ID" value="WBGene00293694"/>
</dbReference>
<dbReference type="Gene3D" id="1.10.1450.10">
    <property type="entry name" value="Tetraspanin"/>
    <property type="match status" value="1"/>
</dbReference>
<dbReference type="InterPro" id="IPR000301">
    <property type="entry name" value="Tetraspanin_animals"/>
</dbReference>
<evidence type="ECO:0000256" key="2">
    <source>
        <dbReference type="ARBA" id="ARBA00006840"/>
    </source>
</evidence>
<evidence type="ECO:0000313" key="7">
    <source>
        <dbReference type="Proteomes" id="UP000046395"/>
    </source>
</evidence>
<dbReference type="PANTHER" id="PTHR19282:SF478">
    <property type="entry name" value="TETRASPANIN"/>
    <property type="match status" value="1"/>
</dbReference>
<evidence type="ECO:0000256" key="6">
    <source>
        <dbReference type="RuleBase" id="RU361218"/>
    </source>
</evidence>
<dbReference type="SUPFAM" id="SSF48652">
    <property type="entry name" value="Tetraspanin"/>
    <property type="match status" value="1"/>
</dbReference>
<dbReference type="WBParaSite" id="TMUE_2000006881.1">
    <property type="protein sequence ID" value="TMUE_2000006881.1"/>
    <property type="gene ID" value="WBGene00293694"/>
</dbReference>
<dbReference type="Proteomes" id="UP000046395">
    <property type="component" value="Unassembled WGS sequence"/>
</dbReference>
<feature type="transmembrane region" description="Helical" evidence="6">
    <location>
        <begin position="38"/>
        <end position="62"/>
    </location>
</feature>
<accession>A0A5S6QHJ7</accession>
<reference evidence="8" key="2">
    <citation type="submission" date="2019-12" db="UniProtKB">
        <authorList>
            <consortium name="WormBaseParasite"/>
        </authorList>
    </citation>
    <scope>IDENTIFICATION</scope>
</reference>
<organism evidence="7 8">
    <name type="scientific">Trichuris muris</name>
    <name type="common">Mouse whipworm</name>
    <dbReference type="NCBI Taxonomy" id="70415"/>
    <lineage>
        <taxon>Eukaryota</taxon>
        <taxon>Metazoa</taxon>
        <taxon>Ecdysozoa</taxon>
        <taxon>Nematoda</taxon>
        <taxon>Enoplea</taxon>
        <taxon>Dorylaimia</taxon>
        <taxon>Trichinellida</taxon>
        <taxon>Trichuridae</taxon>
        <taxon>Trichuris</taxon>
    </lineage>
</organism>
<protein>
    <recommendedName>
        <fullName evidence="6">Tetraspanin</fullName>
    </recommendedName>
</protein>
<evidence type="ECO:0000256" key="5">
    <source>
        <dbReference type="ARBA" id="ARBA00023136"/>
    </source>
</evidence>
<feature type="transmembrane region" description="Helical" evidence="6">
    <location>
        <begin position="74"/>
        <end position="98"/>
    </location>
</feature>
<dbReference type="GO" id="GO:0005886">
    <property type="term" value="C:plasma membrane"/>
    <property type="evidence" value="ECO:0007669"/>
    <property type="project" value="TreeGrafter"/>
</dbReference>
<keyword evidence="7" id="KW-1185">Reference proteome</keyword>
<dbReference type="InterPro" id="IPR018503">
    <property type="entry name" value="Tetraspanin_CS"/>
</dbReference>
<evidence type="ECO:0000256" key="3">
    <source>
        <dbReference type="ARBA" id="ARBA00022692"/>
    </source>
</evidence>
<dbReference type="AlphaFoldDB" id="A0A5S6QHJ7"/>
<reference evidence="7" key="1">
    <citation type="submission" date="2014-03" db="EMBL/GenBank/DDBJ databases">
        <title>The whipworm genome and dual-species transcriptomics of an intimate host-pathogen interaction.</title>
        <authorList>
            <person name="Foth B.J."/>
            <person name="Tsai I.J."/>
            <person name="Reid A.J."/>
            <person name="Bancroft A.J."/>
            <person name="Nichol S."/>
            <person name="Tracey A."/>
            <person name="Holroyd N."/>
            <person name="Cotton J.A."/>
            <person name="Stanley E.J."/>
            <person name="Zarowiecki M."/>
            <person name="Liu J.Z."/>
            <person name="Huckvale T."/>
            <person name="Cooper P.J."/>
            <person name="Grencis R.K."/>
            <person name="Berriman M."/>
        </authorList>
    </citation>
    <scope>NUCLEOTIDE SEQUENCE [LARGE SCALE GENOMIC DNA]</scope>
    <source>
        <strain evidence="7">Edinburgh</strain>
    </source>
</reference>
<comment type="similarity">
    <text evidence="2 6">Belongs to the tetraspanin (TM4SF) family.</text>
</comment>
<feature type="transmembrane region" description="Helical" evidence="6">
    <location>
        <begin position="246"/>
        <end position="269"/>
    </location>
</feature>
<dbReference type="PROSITE" id="PS00421">
    <property type="entry name" value="TM4_1"/>
    <property type="match status" value="1"/>
</dbReference>
<dbReference type="STRING" id="70415.A0A5S6QHJ7"/>
<evidence type="ECO:0000313" key="8">
    <source>
        <dbReference type="WBParaSite" id="TMUE_2000006881.1"/>
    </source>
</evidence>
<name>A0A5S6QHJ7_TRIMR</name>
<dbReference type="Pfam" id="PF00335">
    <property type="entry name" value="Tetraspanin"/>
    <property type="match status" value="1"/>
</dbReference>
<evidence type="ECO:0000256" key="4">
    <source>
        <dbReference type="ARBA" id="ARBA00022989"/>
    </source>
</evidence>
<dbReference type="PANTHER" id="PTHR19282">
    <property type="entry name" value="TETRASPANIN"/>
    <property type="match status" value="1"/>
</dbReference>
<proteinExistence type="inferred from homology"/>
<sequence>MLKQSRTGDSASTGLKRMPINWSAVRDIRLTTAFVKSFLLVFNIITLALGVASLGVGIWLYVEKTDFSDLTSHAFGAYSAAALFGAAGAAIIIVGFVGCCGTWVENRCLLIIYIILVVLLFITELTAATLAFIYINEVTEAVRQELYNHLQSPYVAERARDTKGLRITWSSLQIKFKCCGVEGYRDWFKSVHNPRNNWVPDSCCDPRKFHQNGSMQNCGRMGRPEIWFQRGCYQPFSNWLLEHMHLVSIMGVLLACLQVFGLVVSLYFYGRILLSKRASLRAVGYRVCKSFEKESLDGY</sequence>